<dbReference type="RefSeq" id="WP_100082708.1">
    <property type="nucleotide sequence ID" value="NZ_NQVN01000022.1"/>
</dbReference>
<keyword evidence="2" id="KW-1185">Reference proteome</keyword>
<dbReference type="AlphaFoldDB" id="A0A2G9WQQ0"/>
<dbReference type="Proteomes" id="UP000231070">
    <property type="component" value="Unassembled WGS sequence"/>
</dbReference>
<accession>A0A2G9WQQ0</accession>
<dbReference type="SUPFAM" id="SSF52540">
    <property type="entry name" value="P-loop containing nucleoside triphosphate hydrolases"/>
    <property type="match status" value="1"/>
</dbReference>
<dbReference type="Gene3D" id="3.40.50.300">
    <property type="entry name" value="P-loop containing nucleotide triphosphate hydrolases"/>
    <property type="match status" value="1"/>
</dbReference>
<dbReference type="OrthoDB" id="7865244at2"/>
<dbReference type="GO" id="GO:0016301">
    <property type="term" value="F:kinase activity"/>
    <property type="evidence" value="ECO:0007669"/>
    <property type="project" value="UniProtKB-KW"/>
</dbReference>
<evidence type="ECO:0000313" key="1">
    <source>
        <dbReference type="EMBL" id="PIO97026.1"/>
    </source>
</evidence>
<proteinExistence type="predicted"/>
<protein>
    <submittedName>
        <fullName evidence="1">Shikimate kinase</fullName>
    </submittedName>
</protein>
<dbReference type="InterPro" id="IPR027417">
    <property type="entry name" value="P-loop_NTPase"/>
</dbReference>
<keyword evidence="1" id="KW-0808">Transferase</keyword>
<name>A0A2G9WQQ0_9HYPH</name>
<organism evidence="1 2">
    <name type="scientific">Pleomorphomonas carboxyditropha</name>
    <dbReference type="NCBI Taxonomy" id="2023338"/>
    <lineage>
        <taxon>Bacteria</taxon>
        <taxon>Pseudomonadati</taxon>
        <taxon>Pseudomonadota</taxon>
        <taxon>Alphaproteobacteria</taxon>
        <taxon>Hyphomicrobiales</taxon>
        <taxon>Pleomorphomonadaceae</taxon>
        <taxon>Pleomorphomonas</taxon>
    </lineage>
</organism>
<gene>
    <name evidence="1" type="ORF">CJ014_22255</name>
</gene>
<reference evidence="1 2" key="1">
    <citation type="submission" date="2017-08" db="EMBL/GenBank/DDBJ databases">
        <title>Pleomorphomonas carboxidotrophicus sp. nov., a new mesophilic hydrogenogenic carboxidotroph.</title>
        <authorList>
            <person name="Esquivel-Elizondo S."/>
            <person name="Krajmalnik-Brown R."/>
            <person name="Maldonado J."/>
        </authorList>
    </citation>
    <scope>NUCLEOTIDE SEQUENCE [LARGE SCALE GENOMIC DNA]</scope>
    <source>
        <strain evidence="1 2">SVCO-16</strain>
    </source>
</reference>
<comment type="caution">
    <text evidence="1">The sequence shown here is derived from an EMBL/GenBank/DDBJ whole genome shotgun (WGS) entry which is preliminary data.</text>
</comment>
<keyword evidence="1" id="KW-0418">Kinase</keyword>
<evidence type="ECO:0000313" key="2">
    <source>
        <dbReference type="Proteomes" id="UP000231070"/>
    </source>
</evidence>
<dbReference type="EMBL" id="NQVN01000022">
    <property type="protein sequence ID" value="PIO97026.1"/>
    <property type="molecule type" value="Genomic_DNA"/>
</dbReference>
<sequence length="164" mass="17643">MRTVVVVNGPINDGKTTIGRALALAIDGAIFIDGDDHDAPADAPLALRIEAALRRLAAEIAGNPAERLVIAYPLREVDHARLLAVAEAHATRLLTVTLAPPPEVALGDRGLRTLDDWERARIREMYDEGYHRRAFSDVIVTGAPGVDEIVAIILARFGGLLRDG</sequence>